<keyword evidence="2" id="KW-0472">Membrane</keyword>
<protein>
    <submittedName>
        <fullName evidence="3">Uncharacterized protein</fullName>
    </submittedName>
</protein>
<feature type="region of interest" description="Disordered" evidence="1">
    <location>
        <begin position="73"/>
        <end position="126"/>
    </location>
</feature>
<keyword evidence="2" id="KW-0812">Transmembrane</keyword>
<evidence type="ECO:0000313" key="3">
    <source>
        <dbReference type="EMBL" id="KAK5966616.1"/>
    </source>
</evidence>
<feature type="transmembrane region" description="Helical" evidence="2">
    <location>
        <begin position="36"/>
        <end position="57"/>
    </location>
</feature>
<name>A0AAN8IBG1_TRICO</name>
<reference evidence="3 4" key="1">
    <citation type="submission" date="2019-10" db="EMBL/GenBank/DDBJ databases">
        <title>Assembly and Annotation for the nematode Trichostrongylus colubriformis.</title>
        <authorList>
            <person name="Martin J."/>
        </authorList>
    </citation>
    <scope>NUCLEOTIDE SEQUENCE [LARGE SCALE GENOMIC DNA]</scope>
    <source>
        <strain evidence="3">G859</strain>
        <tissue evidence="3">Whole worm</tissue>
    </source>
</reference>
<accession>A0AAN8IBG1</accession>
<feature type="compositionally biased region" description="Basic and acidic residues" evidence="1">
    <location>
        <begin position="111"/>
        <end position="126"/>
    </location>
</feature>
<evidence type="ECO:0000256" key="2">
    <source>
        <dbReference type="SAM" id="Phobius"/>
    </source>
</evidence>
<comment type="caution">
    <text evidence="3">The sequence shown here is derived from an EMBL/GenBank/DDBJ whole genome shotgun (WGS) entry which is preliminary data.</text>
</comment>
<gene>
    <name evidence="3" type="ORF">GCK32_013644</name>
</gene>
<keyword evidence="2" id="KW-1133">Transmembrane helix</keyword>
<dbReference type="EMBL" id="WIXE01023317">
    <property type="protein sequence ID" value="KAK5966616.1"/>
    <property type="molecule type" value="Genomic_DNA"/>
</dbReference>
<evidence type="ECO:0000256" key="1">
    <source>
        <dbReference type="SAM" id="MobiDB-lite"/>
    </source>
</evidence>
<organism evidence="3 4">
    <name type="scientific">Trichostrongylus colubriformis</name>
    <name type="common">Black scour worm</name>
    <dbReference type="NCBI Taxonomy" id="6319"/>
    <lineage>
        <taxon>Eukaryota</taxon>
        <taxon>Metazoa</taxon>
        <taxon>Ecdysozoa</taxon>
        <taxon>Nematoda</taxon>
        <taxon>Chromadorea</taxon>
        <taxon>Rhabditida</taxon>
        <taxon>Rhabditina</taxon>
        <taxon>Rhabditomorpha</taxon>
        <taxon>Strongyloidea</taxon>
        <taxon>Trichostrongylidae</taxon>
        <taxon>Trichostrongylus</taxon>
    </lineage>
</organism>
<dbReference type="Proteomes" id="UP001331761">
    <property type="component" value="Unassembled WGS sequence"/>
</dbReference>
<feature type="compositionally biased region" description="Low complexity" evidence="1">
    <location>
        <begin position="91"/>
        <end position="109"/>
    </location>
</feature>
<proteinExistence type="predicted"/>
<keyword evidence="4" id="KW-1185">Reference proteome</keyword>
<sequence length="126" mass="13966">MLRKEKLLRWLRIGCEQAARSQDSETKCPSHDSQELPLLGLGILCLILIAVMITLVIKNRGIRHELKKRDLERGAGKLRKNPRLYGSSEITTGIKSKGSGSASKTVGSKESGSKDKSLEERVHSKE</sequence>
<evidence type="ECO:0000313" key="4">
    <source>
        <dbReference type="Proteomes" id="UP001331761"/>
    </source>
</evidence>
<dbReference type="AlphaFoldDB" id="A0AAN8IBG1"/>